<protein>
    <submittedName>
        <fullName evidence="6">Bifunctional [glutamate--ammonia ligase]-adenylyl-L-tyrosine phosphorylase/[glutamate--ammonia-ligase] adenylyltransferase</fullName>
        <ecNumber evidence="6">2.7.7.42</ecNumber>
        <ecNumber evidence="6">2.7.7.89</ecNumber>
    </submittedName>
</protein>
<accession>A0ABS6SGV7</accession>
<dbReference type="InterPro" id="IPR013546">
    <property type="entry name" value="PII_UdlTrfase/GS_AdlTrfase"/>
</dbReference>
<sequence>MSSSLPENLAKCGLSATFLSAAERAWQHAPFLRGIMRRDPQWLDEIGRTGLDGFIAATMAGVHAGQDVPLALRHARRRIALGTAIGDLAGAFDLSQVVHVLSDFADLAIDSAIRSAFHDRVPGASPDGFTALALGKLGSRELNYSSDVDLIFLYDGDRIARRPDEDPERAAVRIARRTAEILQQPTRDGYVARVDLRIRPDAEVNPVAIPLRRAEIYYQSEALTWERAAFIRGRVVAGDMAMGEDFLTQIAPFIWRRSLDYTAVADIEDMSLRIRDHYDERQTFGPGFDLKRGRGGIREVEFFAQVQQLIFGGRDPSLRASDTRSALTALQQAGHVEPALAASLAAHYERLRNAEHRLQMREDAQTHSIPTRKDDRAAFAALCDAAGYRAWASTVMPGLALAAEAYDELTERAERPPVPRGSALADYVASSGATPRGEIVKLIEKWRTRKYRALRSDAAQREFEQALPLLIEAFAGLRSAANALRRFDDFLAKLPSAFRFFALIAANPALAGLLARVMGHAPLLAGKLARRPDLFDAMLGGARQALGTAEEFHIAAARIIGRAADFERALDAARHWAGEQRFRIGVALLEGVATPAAAARAYADTADAVVSALTSAVFNAFSRDHGKVPDADPIILGFGRYGGRALTEHSDLDIVFLFSGDHTVRAANGTGEALTAAGWFNRMFQRLVSALTVPTAAGPLYEVDTRLRPSGAQGLLAVSLDTFAAYQAKEAWTWEHMALTRARIVIGHDHADAIQDIIDTALHRDRDPKRLRDEVADMRADMMRAHPGTGPFDVKHGRGGLIDLEFIIHYCQLRSHRGLFTDLVEALTALVDDGQLPKALLGAHRSLADYLIISRLVEGATKGPGGAATRALVAARCNMKDWAALKADIASARRIIAAEWKRQFEKGSTT</sequence>
<evidence type="ECO:0000259" key="5">
    <source>
        <dbReference type="Pfam" id="PF08335"/>
    </source>
</evidence>
<dbReference type="Pfam" id="PF03710">
    <property type="entry name" value="GlnE"/>
    <property type="match status" value="2"/>
</dbReference>
<evidence type="ECO:0000313" key="7">
    <source>
        <dbReference type="Proteomes" id="UP000722336"/>
    </source>
</evidence>
<dbReference type="PANTHER" id="PTHR30621:SF0">
    <property type="entry name" value="BIFUNCTIONAL GLUTAMINE SYNTHETASE ADENYLYLTRANSFERASE_ADENYLYL-REMOVING ENZYME"/>
    <property type="match status" value="1"/>
</dbReference>
<organism evidence="6 7">
    <name type="scientific">Pacificimonas pallii</name>
    <dbReference type="NCBI Taxonomy" id="2827236"/>
    <lineage>
        <taxon>Bacteria</taxon>
        <taxon>Pseudomonadati</taxon>
        <taxon>Pseudomonadota</taxon>
        <taxon>Alphaproteobacteria</taxon>
        <taxon>Sphingomonadales</taxon>
        <taxon>Sphingosinicellaceae</taxon>
        <taxon>Pacificimonas</taxon>
    </lineage>
</organism>
<evidence type="ECO:0000256" key="1">
    <source>
        <dbReference type="ARBA" id="ARBA00022679"/>
    </source>
</evidence>
<evidence type="ECO:0000256" key="2">
    <source>
        <dbReference type="ARBA" id="ARBA00022741"/>
    </source>
</evidence>
<dbReference type="Pfam" id="PF08335">
    <property type="entry name" value="GlnD_UR_UTase"/>
    <property type="match status" value="1"/>
</dbReference>
<keyword evidence="6" id="KW-0436">Ligase</keyword>
<dbReference type="GO" id="GO:0047388">
    <property type="term" value="F:[glutamine synthetase]-adenylyl-L-tyrosine phosphorylase activity"/>
    <property type="evidence" value="ECO:0007669"/>
    <property type="project" value="UniProtKB-EC"/>
</dbReference>
<dbReference type="EC" id="2.7.7.89" evidence="6"/>
<keyword evidence="2" id="KW-0547">Nucleotide-binding</keyword>
<dbReference type="PANTHER" id="PTHR30621">
    <property type="entry name" value="GLUTAMINE SYNTHETASE ADENYLYLTRANSFERASE"/>
    <property type="match status" value="1"/>
</dbReference>
<feature type="domain" description="Glutamate-ammonia ligase adenylyltransferase repeated" evidence="4">
    <location>
        <begin position="514"/>
        <end position="751"/>
    </location>
</feature>
<dbReference type="InterPro" id="IPR023057">
    <property type="entry name" value="GlnE"/>
</dbReference>
<dbReference type="GO" id="GO:0008882">
    <property type="term" value="F:[glutamate-ammonia-ligase] adenylyltransferase activity"/>
    <property type="evidence" value="ECO:0007669"/>
    <property type="project" value="UniProtKB-EC"/>
</dbReference>
<evidence type="ECO:0000313" key="6">
    <source>
        <dbReference type="EMBL" id="MBV7257649.1"/>
    </source>
</evidence>
<name>A0ABS6SGV7_9SPHN</name>
<dbReference type="Proteomes" id="UP000722336">
    <property type="component" value="Unassembled WGS sequence"/>
</dbReference>
<gene>
    <name evidence="6" type="primary">glnE</name>
    <name evidence="6" type="ORF">KCG44_12725</name>
</gene>
<feature type="domain" description="Glutamate-ammonia ligase adenylyltransferase repeated" evidence="4">
    <location>
        <begin position="63"/>
        <end position="248"/>
    </location>
</feature>
<dbReference type="InterPro" id="IPR005190">
    <property type="entry name" value="GlnE_rpt_dom"/>
</dbReference>
<keyword evidence="6" id="KW-0548">Nucleotidyltransferase</keyword>
<proteinExistence type="predicted"/>
<dbReference type="EMBL" id="JAGSPA010000004">
    <property type="protein sequence ID" value="MBV7257649.1"/>
    <property type="molecule type" value="Genomic_DNA"/>
</dbReference>
<evidence type="ECO:0000259" key="4">
    <source>
        <dbReference type="Pfam" id="PF03710"/>
    </source>
</evidence>
<dbReference type="EC" id="2.7.7.42" evidence="6"/>
<feature type="domain" description="PII-uridylyltransferase/Glutamine-synthetase adenylyltransferase" evidence="5">
    <location>
        <begin position="274"/>
        <end position="392"/>
    </location>
</feature>
<reference evidence="6 7" key="1">
    <citation type="submission" date="2021-04" db="EMBL/GenBank/DDBJ databases">
        <authorList>
            <person name="Pira H."/>
            <person name="Risdian C."/>
            <person name="Wink J."/>
        </authorList>
    </citation>
    <scope>NUCLEOTIDE SEQUENCE [LARGE SCALE GENOMIC DNA]</scope>
    <source>
        <strain evidence="6 7">WHA3</strain>
    </source>
</reference>
<dbReference type="GO" id="GO:0016874">
    <property type="term" value="F:ligase activity"/>
    <property type="evidence" value="ECO:0007669"/>
    <property type="project" value="UniProtKB-KW"/>
</dbReference>
<dbReference type="NCBIfam" id="NF008292">
    <property type="entry name" value="PRK11072.1"/>
    <property type="match status" value="1"/>
</dbReference>
<keyword evidence="3" id="KW-0067">ATP-binding</keyword>
<dbReference type="CDD" id="cd05401">
    <property type="entry name" value="NT_GlnE_GlnD_like"/>
    <property type="match status" value="2"/>
</dbReference>
<keyword evidence="7" id="KW-1185">Reference proteome</keyword>
<comment type="caution">
    <text evidence="6">The sequence shown here is derived from an EMBL/GenBank/DDBJ whole genome shotgun (WGS) entry which is preliminary data.</text>
</comment>
<keyword evidence="1 6" id="KW-0808">Transferase</keyword>
<evidence type="ECO:0000256" key="3">
    <source>
        <dbReference type="ARBA" id="ARBA00022840"/>
    </source>
</evidence>